<dbReference type="InterPro" id="IPR001242">
    <property type="entry name" value="Condensation_dom"/>
</dbReference>
<dbReference type="InterPro" id="IPR009081">
    <property type="entry name" value="PP-bd_ACP"/>
</dbReference>
<dbReference type="EMBL" id="BAVR01000100">
    <property type="protein sequence ID" value="GAE90857.1"/>
    <property type="molecule type" value="Genomic_DNA"/>
</dbReference>
<dbReference type="GO" id="GO:0043041">
    <property type="term" value="P:amino acid activation for nonribosomal peptide biosynthetic process"/>
    <property type="evidence" value="ECO:0007669"/>
    <property type="project" value="TreeGrafter"/>
</dbReference>
<dbReference type="CDD" id="cd19531">
    <property type="entry name" value="LCL_NRPS-like"/>
    <property type="match status" value="1"/>
</dbReference>
<dbReference type="Gene3D" id="2.30.38.10">
    <property type="entry name" value="Luciferase, Domain 3"/>
    <property type="match status" value="1"/>
</dbReference>
<dbReference type="InterPro" id="IPR020806">
    <property type="entry name" value="PKS_PP-bd"/>
</dbReference>
<dbReference type="SUPFAM" id="SSF56801">
    <property type="entry name" value="Acetyl-CoA synthetase-like"/>
    <property type="match status" value="1"/>
</dbReference>
<comment type="caution">
    <text evidence="6">The sequence shown here is derived from an EMBL/GenBank/DDBJ whole genome shotgun (WGS) entry which is preliminary data.</text>
</comment>
<dbReference type="RefSeq" id="WP_054847162.1">
    <property type="nucleotide sequence ID" value="NZ_BAVR01000100.1"/>
</dbReference>
<dbReference type="GO" id="GO:0031177">
    <property type="term" value="F:phosphopantetheine binding"/>
    <property type="evidence" value="ECO:0007669"/>
    <property type="project" value="InterPro"/>
</dbReference>
<dbReference type="STRING" id="1294263.JCM21531_4505"/>
<feature type="domain" description="Carrier" evidence="5">
    <location>
        <begin position="235"/>
        <end position="310"/>
    </location>
</feature>
<dbReference type="GO" id="GO:0008610">
    <property type="term" value="P:lipid biosynthetic process"/>
    <property type="evidence" value="ECO:0007669"/>
    <property type="project" value="UniProtKB-ARBA"/>
</dbReference>
<dbReference type="SUPFAM" id="SSF47336">
    <property type="entry name" value="ACP-like"/>
    <property type="match status" value="1"/>
</dbReference>
<keyword evidence="7" id="KW-1185">Reference proteome</keyword>
<dbReference type="Gene3D" id="1.10.1200.10">
    <property type="entry name" value="ACP-like"/>
    <property type="match status" value="1"/>
</dbReference>
<evidence type="ECO:0000259" key="5">
    <source>
        <dbReference type="PROSITE" id="PS50075"/>
    </source>
</evidence>
<dbReference type="PANTHER" id="PTHR45527:SF1">
    <property type="entry name" value="FATTY ACID SYNTHASE"/>
    <property type="match status" value="1"/>
</dbReference>
<dbReference type="Pfam" id="PF00501">
    <property type="entry name" value="AMP-binding"/>
    <property type="match status" value="1"/>
</dbReference>
<keyword evidence="6" id="KW-0436">Ligase</keyword>
<dbReference type="Pfam" id="PF00668">
    <property type="entry name" value="Condensation"/>
    <property type="match status" value="1"/>
</dbReference>
<evidence type="ECO:0000313" key="7">
    <source>
        <dbReference type="Proteomes" id="UP000019109"/>
    </source>
</evidence>
<dbReference type="AlphaFoldDB" id="W4VCC6"/>
<dbReference type="FunFam" id="2.30.38.10:FF:000001">
    <property type="entry name" value="Non-ribosomal peptide synthetase PvdI"/>
    <property type="match status" value="1"/>
</dbReference>
<reference evidence="6" key="1">
    <citation type="journal article" date="2014" name="Genome Announc.">
        <title>Draft Genome Sequence of Clostridium straminisolvens Strain JCM 21531T, Isolated from a Cellulose-Degrading Bacterial Community.</title>
        <authorList>
            <person name="Yuki M."/>
            <person name="Oshima K."/>
            <person name="Suda W."/>
            <person name="Sakamoto M."/>
            <person name="Kitamura K."/>
            <person name="Iida T."/>
            <person name="Hattori M."/>
            <person name="Ohkuma M."/>
        </authorList>
    </citation>
    <scope>NUCLEOTIDE SEQUENCE [LARGE SCALE GENOMIC DNA]</scope>
    <source>
        <strain evidence="6">JCM 21531</strain>
    </source>
</reference>
<dbReference type="InterPro" id="IPR036736">
    <property type="entry name" value="ACP-like_sf"/>
</dbReference>
<dbReference type="GO" id="GO:0016874">
    <property type="term" value="F:ligase activity"/>
    <property type="evidence" value="ECO:0007669"/>
    <property type="project" value="UniProtKB-KW"/>
</dbReference>
<keyword evidence="3" id="KW-0596">Phosphopantetheine</keyword>
<dbReference type="OrthoDB" id="9778383at2"/>
<comment type="similarity">
    <text evidence="2">Belongs to the ATP-dependent AMP-binding enzyme family.</text>
</comment>
<dbReference type="Gene3D" id="3.30.559.10">
    <property type="entry name" value="Chloramphenicol acetyltransferase-like domain"/>
    <property type="match status" value="1"/>
</dbReference>
<dbReference type="InterPro" id="IPR000873">
    <property type="entry name" value="AMP-dep_synth/lig_dom"/>
</dbReference>
<dbReference type="Gene3D" id="3.30.559.30">
    <property type="entry name" value="Nonribosomal peptide synthetase, condensation domain"/>
    <property type="match status" value="1"/>
</dbReference>
<gene>
    <name evidence="6" type="ORF">JCM21531_4505</name>
</gene>
<keyword evidence="4" id="KW-0597">Phosphoprotein</keyword>
<proteinExistence type="inferred from homology"/>
<evidence type="ECO:0000256" key="4">
    <source>
        <dbReference type="ARBA" id="ARBA00022553"/>
    </source>
</evidence>
<dbReference type="FunFam" id="1.10.1200.10:FF:000005">
    <property type="entry name" value="Nonribosomal peptide synthetase 1"/>
    <property type="match status" value="1"/>
</dbReference>
<comment type="cofactor">
    <cofactor evidence="1">
        <name>pantetheine 4'-phosphate</name>
        <dbReference type="ChEBI" id="CHEBI:47942"/>
    </cofactor>
</comment>
<dbReference type="InterPro" id="IPR023213">
    <property type="entry name" value="CAT-like_dom_sf"/>
</dbReference>
<dbReference type="Gene3D" id="3.30.300.30">
    <property type="match status" value="1"/>
</dbReference>
<dbReference type="SMART" id="SM00823">
    <property type="entry name" value="PKS_PP"/>
    <property type="match status" value="1"/>
</dbReference>
<evidence type="ECO:0000256" key="3">
    <source>
        <dbReference type="ARBA" id="ARBA00022450"/>
    </source>
</evidence>
<organism evidence="6 7">
    <name type="scientific">Acetivibrio straminisolvens JCM 21531</name>
    <dbReference type="NCBI Taxonomy" id="1294263"/>
    <lineage>
        <taxon>Bacteria</taxon>
        <taxon>Bacillati</taxon>
        <taxon>Bacillota</taxon>
        <taxon>Clostridia</taxon>
        <taxon>Eubacteriales</taxon>
        <taxon>Oscillospiraceae</taxon>
        <taxon>Acetivibrio</taxon>
    </lineage>
</organism>
<dbReference type="SUPFAM" id="SSF52777">
    <property type="entry name" value="CoA-dependent acyltransferases"/>
    <property type="match status" value="2"/>
</dbReference>
<accession>W4VCC6</accession>
<evidence type="ECO:0000256" key="1">
    <source>
        <dbReference type="ARBA" id="ARBA00001957"/>
    </source>
</evidence>
<dbReference type="GO" id="GO:0044550">
    <property type="term" value="P:secondary metabolite biosynthetic process"/>
    <property type="evidence" value="ECO:0007669"/>
    <property type="project" value="TreeGrafter"/>
</dbReference>
<evidence type="ECO:0000256" key="2">
    <source>
        <dbReference type="ARBA" id="ARBA00006432"/>
    </source>
</evidence>
<dbReference type="PANTHER" id="PTHR45527">
    <property type="entry name" value="NONRIBOSOMAL PEPTIDE SYNTHETASE"/>
    <property type="match status" value="1"/>
</dbReference>
<sequence length="623" mass="70709">MIHVYGPTESTVFASYHFVDSIGDGDATIPIGKPISNTKIYVVDKNNNLQPFGAQGELCIAGDGLAKGYLNRPELTKEKFVPNPFEAYDNDKSSRGNKNKELSLMYRTGDLVRWRSDGSIEFIDRIDTQVKLRGFRVELGEIESKLLEYEGIREGIVVVREDKSGNKYLCAYFTSNEEVSLPSLREYLMAKLPIYMVPSCFVRLYEMPLNSNGKIDKKRLPEPETDKAAEREYVPLEGETEEKLARLWEEVLGVDRVGATDNFFELGGHSLKATVLSARIHREFNKSIPLSKILNVRTLRELADCIDGLEESVYSKINPIEENIGYPKGIYPASSSQKRMFVQHQFEGIGVSYNMPLAFLVEGTVNPYRIRSAFKELVMRHEPMRTSFGIYNGEIVQKIHSEVDFDVDFIECNDKSPDGVLRELVKPFNLEEAPLFRVTLIRLGNDKHILFMDMHHIISDGVSVAILVKEFGELYNGRKLSDLRIQYKDFSYWISKRLQDGALKKQEDFWFKTLEGDIPVLDMPLDFSRSDVRTFVGDTVEFNLGVETSALLNALAQKQGITLNSLLFSVYTALLHRYTGQEDIIIGSLSAGRNHPDLENMVGMFNNFLPIRTQINAAGTFED</sequence>
<evidence type="ECO:0000313" key="6">
    <source>
        <dbReference type="EMBL" id="GAE90857.1"/>
    </source>
</evidence>
<dbReference type="InterPro" id="IPR045851">
    <property type="entry name" value="AMP-bd_C_sf"/>
</dbReference>
<dbReference type="GO" id="GO:0005829">
    <property type="term" value="C:cytosol"/>
    <property type="evidence" value="ECO:0007669"/>
    <property type="project" value="TreeGrafter"/>
</dbReference>
<dbReference type="PROSITE" id="PS50075">
    <property type="entry name" value="CARRIER"/>
    <property type="match status" value="1"/>
</dbReference>
<dbReference type="Proteomes" id="UP000019109">
    <property type="component" value="Unassembled WGS sequence"/>
</dbReference>
<dbReference type="Pfam" id="PF00550">
    <property type="entry name" value="PP-binding"/>
    <property type="match status" value="1"/>
</dbReference>
<dbReference type="FunFam" id="3.30.300.30:FF:000010">
    <property type="entry name" value="Enterobactin synthetase component F"/>
    <property type="match status" value="1"/>
</dbReference>
<name>W4VCC6_9FIRM</name>
<protein>
    <submittedName>
        <fullName evidence="6">Long-chain-fatty-acid-CoA ligase</fullName>
    </submittedName>
</protein>
<dbReference type="Gene3D" id="3.40.50.980">
    <property type="match status" value="1"/>
</dbReference>